<keyword evidence="2" id="KW-0812">Transmembrane</keyword>
<sequence>MATLKLLIFSIFLALICVQIRADAGISDNELITSEVTSDSSLKIELDQLKSKISVLESSIEDKTRELKGKDESITQLEKVIQQKSDSITSLQSNIQSLQKKENVDAAEQVEKAHARAGELEKQVEKLKKEIEAQNSKRGALEARAVEAENKLQEFNQKLENLQKKNDEQKSRIRKTERALQVAEEELMKAKYEASSKMKELMEVHGAWFPPWLATHLVHSQAVIATHWSKHGKPALDITIEKALEKKAQVQKWAEPHVETVKTKWIPALKEQWVTVTTYVEPHVQTLTTKTVEVYESSKSTIKPHIEKAQQLADPYLQEAKKFSKPYIDQVATVTKPHVEKARIVLKPYTKQVVHAYTKFLKSATTKHHQVQAYVQENLNKHELTKPLATKELVWFAASALLALPVFFLLRFCSAIFCKKAKKPIRNTNTNHTRRKGKRGHPDK</sequence>
<keyword evidence="3" id="KW-0732">Signal</keyword>
<dbReference type="PANTHER" id="PTHR34360">
    <property type="entry name" value="OS08G0519400 PROTEIN"/>
    <property type="match status" value="1"/>
</dbReference>
<dbReference type="STRING" id="56857.A0A200R918"/>
<evidence type="ECO:0000313" key="4">
    <source>
        <dbReference type="EMBL" id="OVA19229.1"/>
    </source>
</evidence>
<proteinExistence type="predicted"/>
<dbReference type="InParanoid" id="A0A200R918"/>
<evidence type="ECO:0000313" key="5">
    <source>
        <dbReference type="Proteomes" id="UP000195402"/>
    </source>
</evidence>
<dbReference type="FunCoup" id="A0A200R918">
    <property type="interactions" value="3312"/>
</dbReference>
<keyword evidence="5" id="KW-1185">Reference proteome</keyword>
<dbReference type="SUPFAM" id="SSF57997">
    <property type="entry name" value="Tropomyosin"/>
    <property type="match status" value="1"/>
</dbReference>
<protein>
    <submittedName>
        <fullName evidence="4">Uncharacterized protein</fullName>
    </submittedName>
</protein>
<feature type="coiled-coil region" evidence="1">
    <location>
        <begin position="46"/>
        <end position="200"/>
    </location>
</feature>
<keyword evidence="1" id="KW-0175">Coiled coil</keyword>
<organism evidence="4 5">
    <name type="scientific">Macleaya cordata</name>
    <name type="common">Five-seeded plume-poppy</name>
    <name type="synonym">Bocconia cordata</name>
    <dbReference type="NCBI Taxonomy" id="56857"/>
    <lineage>
        <taxon>Eukaryota</taxon>
        <taxon>Viridiplantae</taxon>
        <taxon>Streptophyta</taxon>
        <taxon>Embryophyta</taxon>
        <taxon>Tracheophyta</taxon>
        <taxon>Spermatophyta</taxon>
        <taxon>Magnoliopsida</taxon>
        <taxon>Ranunculales</taxon>
        <taxon>Papaveraceae</taxon>
        <taxon>Papaveroideae</taxon>
        <taxon>Macleaya</taxon>
    </lineage>
</organism>
<feature type="transmembrane region" description="Helical" evidence="2">
    <location>
        <begin position="393"/>
        <end position="417"/>
    </location>
</feature>
<dbReference type="EMBL" id="MVGT01000213">
    <property type="protein sequence ID" value="OVA19229.1"/>
    <property type="molecule type" value="Genomic_DNA"/>
</dbReference>
<feature type="signal peptide" evidence="3">
    <location>
        <begin position="1"/>
        <end position="22"/>
    </location>
</feature>
<dbReference type="AlphaFoldDB" id="A0A200R918"/>
<dbReference type="PANTHER" id="PTHR34360:SF1">
    <property type="entry name" value="OS08G0519400 PROTEIN"/>
    <property type="match status" value="1"/>
</dbReference>
<evidence type="ECO:0000256" key="3">
    <source>
        <dbReference type="SAM" id="SignalP"/>
    </source>
</evidence>
<gene>
    <name evidence="4" type="ORF">BVC80_521g16</name>
</gene>
<keyword evidence="2" id="KW-0472">Membrane</keyword>
<dbReference type="Gene3D" id="1.20.120.20">
    <property type="entry name" value="Apolipoprotein"/>
    <property type="match status" value="1"/>
</dbReference>
<dbReference type="OMA" id="ETHWNEH"/>
<dbReference type="OrthoDB" id="2017695at2759"/>
<evidence type="ECO:0000256" key="2">
    <source>
        <dbReference type="SAM" id="Phobius"/>
    </source>
</evidence>
<keyword evidence="2" id="KW-1133">Transmembrane helix</keyword>
<dbReference type="Proteomes" id="UP000195402">
    <property type="component" value="Unassembled WGS sequence"/>
</dbReference>
<accession>A0A200R918</accession>
<name>A0A200R918_MACCD</name>
<reference evidence="4 5" key="1">
    <citation type="journal article" date="2017" name="Mol. Plant">
        <title>The Genome of Medicinal Plant Macleaya cordata Provides New Insights into Benzylisoquinoline Alkaloids Metabolism.</title>
        <authorList>
            <person name="Liu X."/>
            <person name="Liu Y."/>
            <person name="Huang P."/>
            <person name="Ma Y."/>
            <person name="Qing Z."/>
            <person name="Tang Q."/>
            <person name="Cao H."/>
            <person name="Cheng P."/>
            <person name="Zheng Y."/>
            <person name="Yuan Z."/>
            <person name="Zhou Y."/>
            <person name="Liu J."/>
            <person name="Tang Z."/>
            <person name="Zhuo Y."/>
            <person name="Zhang Y."/>
            <person name="Yu L."/>
            <person name="Huang J."/>
            <person name="Yang P."/>
            <person name="Peng Q."/>
            <person name="Zhang J."/>
            <person name="Jiang W."/>
            <person name="Zhang Z."/>
            <person name="Lin K."/>
            <person name="Ro D.K."/>
            <person name="Chen X."/>
            <person name="Xiong X."/>
            <person name="Shang Y."/>
            <person name="Huang S."/>
            <person name="Zeng J."/>
        </authorList>
    </citation>
    <scope>NUCLEOTIDE SEQUENCE [LARGE SCALE GENOMIC DNA]</scope>
    <source>
        <strain evidence="5">cv. BLH2017</strain>
        <tissue evidence="4">Root</tissue>
    </source>
</reference>
<evidence type="ECO:0000256" key="1">
    <source>
        <dbReference type="SAM" id="Coils"/>
    </source>
</evidence>
<feature type="chain" id="PRO_5013120671" evidence="3">
    <location>
        <begin position="23"/>
        <end position="444"/>
    </location>
</feature>
<dbReference type="Gene3D" id="1.10.287.1490">
    <property type="match status" value="1"/>
</dbReference>
<dbReference type="SUPFAM" id="SSF58113">
    <property type="entry name" value="Apolipoprotein A-I"/>
    <property type="match status" value="1"/>
</dbReference>
<comment type="caution">
    <text evidence="4">The sequence shown here is derived from an EMBL/GenBank/DDBJ whole genome shotgun (WGS) entry which is preliminary data.</text>
</comment>